<comment type="similarity">
    <text evidence="2">Belongs to the paired homeobox family. Bicoid subfamily.</text>
</comment>
<dbReference type="GO" id="GO:0005634">
    <property type="term" value="C:nucleus"/>
    <property type="evidence" value="ECO:0000318"/>
    <property type="project" value="GO_Central"/>
</dbReference>
<dbReference type="KEGG" id="nve:5502860"/>
<protein>
    <recommendedName>
        <fullName evidence="10">Homeobox domain-containing protein</fullName>
    </recommendedName>
</protein>
<evidence type="ECO:0000256" key="6">
    <source>
        <dbReference type="ARBA" id="ARBA00023242"/>
    </source>
</evidence>
<keyword evidence="3" id="KW-0217">Developmental protein</keyword>
<feature type="DNA-binding region" description="Homeobox" evidence="7">
    <location>
        <begin position="21"/>
        <end position="80"/>
    </location>
</feature>
<gene>
    <name evidence="11" type="ORF">NEMVEDRAFT_v1g233675</name>
</gene>
<organism evidence="11 12">
    <name type="scientific">Nematostella vectensis</name>
    <name type="common">Starlet sea anemone</name>
    <dbReference type="NCBI Taxonomy" id="45351"/>
    <lineage>
        <taxon>Eukaryota</taxon>
        <taxon>Metazoa</taxon>
        <taxon>Cnidaria</taxon>
        <taxon>Anthozoa</taxon>
        <taxon>Hexacorallia</taxon>
        <taxon>Actiniaria</taxon>
        <taxon>Edwardsiidae</taxon>
        <taxon>Nematostella</taxon>
    </lineage>
</organism>
<dbReference type="OrthoDB" id="5986024at2759"/>
<dbReference type="eggNOG" id="KOG0490">
    <property type="taxonomic scope" value="Eukaryota"/>
</dbReference>
<dbReference type="GO" id="GO:0000981">
    <property type="term" value="F:DNA-binding transcription factor activity, RNA polymerase II-specific"/>
    <property type="evidence" value="ECO:0000318"/>
    <property type="project" value="GO_Central"/>
</dbReference>
<reference evidence="11 12" key="1">
    <citation type="journal article" date="2007" name="Science">
        <title>Sea anemone genome reveals ancestral eumetazoan gene repertoire and genomic organization.</title>
        <authorList>
            <person name="Putnam N.H."/>
            <person name="Srivastava M."/>
            <person name="Hellsten U."/>
            <person name="Dirks B."/>
            <person name="Chapman J."/>
            <person name="Salamov A."/>
            <person name="Terry A."/>
            <person name="Shapiro H."/>
            <person name="Lindquist E."/>
            <person name="Kapitonov V.V."/>
            <person name="Jurka J."/>
            <person name="Genikhovich G."/>
            <person name="Grigoriev I.V."/>
            <person name="Lucas S.M."/>
            <person name="Steele R.E."/>
            <person name="Finnerty J.R."/>
            <person name="Technau U."/>
            <person name="Martindale M.Q."/>
            <person name="Rokhsar D.S."/>
        </authorList>
    </citation>
    <scope>NUCLEOTIDE SEQUENCE [LARGE SCALE GENOMIC DNA]</scope>
    <source>
        <strain evidence="12">CH2 X CH6</strain>
    </source>
</reference>
<sequence>MRNPSLTFEEESRKNTAKARQRRRRTFYTDSQLRRMEEVFERDRFPGIAARESLSEELGIKEDRLQVWFQNRRARWRKSEIKNKPMLHSDIPDSKSIPPSTSFPESGAVFSPFTLTAAGLYPSAVLAHPFVFNNPEFLREHQETLKYPTSPSAPSSSSPIIFRRTPLGFAEDSTHHPLTLNHCSSNESQGAVHECNETDDKKTKGLFRPYLDEDVQTKWSRDEMTAAAGLLIAGVR</sequence>
<feature type="region of interest" description="Disordered" evidence="9">
    <location>
        <begin position="1"/>
        <end position="26"/>
    </location>
</feature>
<evidence type="ECO:0000256" key="8">
    <source>
        <dbReference type="RuleBase" id="RU000682"/>
    </source>
</evidence>
<evidence type="ECO:0000259" key="10">
    <source>
        <dbReference type="PROSITE" id="PS50071"/>
    </source>
</evidence>
<feature type="domain" description="Homeobox" evidence="10">
    <location>
        <begin position="19"/>
        <end position="79"/>
    </location>
</feature>
<keyword evidence="6 7" id="KW-0539">Nucleus</keyword>
<evidence type="ECO:0000256" key="7">
    <source>
        <dbReference type="PROSITE-ProRule" id="PRU00108"/>
    </source>
</evidence>
<evidence type="ECO:0000256" key="3">
    <source>
        <dbReference type="ARBA" id="ARBA00022473"/>
    </source>
</evidence>
<dbReference type="InterPro" id="IPR001356">
    <property type="entry name" value="HD"/>
</dbReference>
<dbReference type="SMART" id="SM00389">
    <property type="entry name" value="HOX"/>
    <property type="match status" value="1"/>
</dbReference>
<evidence type="ECO:0000256" key="5">
    <source>
        <dbReference type="ARBA" id="ARBA00023155"/>
    </source>
</evidence>
<evidence type="ECO:0000256" key="9">
    <source>
        <dbReference type="SAM" id="MobiDB-lite"/>
    </source>
</evidence>
<dbReference type="Gene3D" id="1.10.10.60">
    <property type="entry name" value="Homeodomain-like"/>
    <property type="match status" value="1"/>
</dbReference>
<dbReference type="InterPro" id="IPR009057">
    <property type="entry name" value="Homeodomain-like_sf"/>
</dbReference>
<accession>A7SWM8</accession>
<proteinExistence type="inferred from homology"/>
<dbReference type="GO" id="GO:0000978">
    <property type="term" value="F:RNA polymerase II cis-regulatory region sequence-specific DNA binding"/>
    <property type="evidence" value="ECO:0000318"/>
    <property type="project" value="GO_Central"/>
</dbReference>
<dbReference type="FunFam" id="1.10.10.60:FF:000927">
    <property type="match status" value="1"/>
</dbReference>
<evidence type="ECO:0000256" key="2">
    <source>
        <dbReference type="ARBA" id="ARBA00006503"/>
    </source>
</evidence>
<dbReference type="PANTHER" id="PTHR45882:SF3">
    <property type="entry name" value="PITUITARY HOMEOBOX HOMOLOG PTX1"/>
    <property type="match status" value="1"/>
</dbReference>
<comment type="subcellular location">
    <subcellularLocation>
        <location evidence="1 7 8">Nucleus</location>
    </subcellularLocation>
</comment>
<evidence type="ECO:0000256" key="1">
    <source>
        <dbReference type="ARBA" id="ARBA00004123"/>
    </source>
</evidence>
<dbReference type="InParanoid" id="A7SWM8"/>
<dbReference type="SUPFAM" id="SSF46689">
    <property type="entry name" value="Homeodomain-like"/>
    <property type="match status" value="1"/>
</dbReference>
<dbReference type="Pfam" id="PF00046">
    <property type="entry name" value="Homeodomain"/>
    <property type="match status" value="1"/>
</dbReference>
<keyword evidence="4 7" id="KW-0238">DNA-binding</keyword>
<evidence type="ECO:0000256" key="4">
    <source>
        <dbReference type="ARBA" id="ARBA00023125"/>
    </source>
</evidence>
<evidence type="ECO:0000313" key="12">
    <source>
        <dbReference type="Proteomes" id="UP000001593"/>
    </source>
</evidence>
<dbReference type="GO" id="GO:0009653">
    <property type="term" value="P:anatomical structure morphogenesis"/>
    <property type="evidence" value="ECO:0000318"/>
    <property type="project" value="GO_Central"/>
</dbReference>
<evidence type="ECO:0000313" key="11">
    <source>
        <dbReference type="EMBL" id="EDO31896.1"/>
    </source>
</evidence>
<dbReference type="PROSITE" id="PS50071">
    <property type="entry name" value="HOMEOBOX_2"/>
    <property type="match status" value="1"/>
</dbReference>
<keyword evidence="12" id="KW-1185">Reference proteome</keyword>
<keyword evidence="5 7" id="KW-0371">Homeobox</keyword>
<dbReference type="Proteomes" id="UP000001593">
    <property type="component" value="Unassembled WGS sequence"/>
</dbReference>
<dbReference type="PROSITE" id="PS00027">
    <property type="entry name" value="HOMEOBOX_1"/>
    <property type="match status" value="1"/>
</dbReference>
<dbReference type="EMBL" id="DS469863">
    <property type="protein sequence ID" value="EDO31896.1"/>
    <property type="molecule type" value="Genomic_DNA"/>
</dbReference>
<dbReference type="CDD" id="cd00086">
    <property type="entry name" value="homeodomain"/>
    <property type="match status" value="1"/>
</dbReference>
<dbReference type="PANTHER" id="PTHR45882">
    <property type="entry name" value="PITUITARY HOMEOBOX HOMOLOG PTX1"/>
    <property type="match status" value="1"/>
</dbReference>
<feature type="compositionally biased region" description="Basic residues" evidence="9">
    <location>
        <begin position="15"/>
        <end position="26"/>
    </location>
</feature>
<name>A7SWM8_NEMVE</name>
<dbReference type="AlphaFoldDB" id="A7SWM8"/>
<dbReference type="HOGENOM" id="CLU_1176665_0_0_1"/>
<dbReference type="InterPro" id="IPR017970">
    <property type="entry name" value="Homeobox_CS"/>
</dbReference>
<dbReference type="OMA" id="HECNETD"/>
<dbReference type="GO" id="GO:0006357">
    <property type="term" value="P:regulation of transcription by RNA polymerase II"/>
    <property type="evidence" value="ECO:0000318"/>
    <property type="project" value="GO_Central"/>
</dbReference>